<dbReference type="NCBIfam" id="TIGR02666">
    <property type="entry name" value="moaA"/>
    <property type="match status" value="1"/>
</dbReference>
<comment type="pathway">
    <text evidence="2">Cofactor biosynthesis; molybdopterin biosynthesis.</text>
</comment>
<dbReference type="Pfam" id="PF01967">
    <property type="entry name" value="MoaC"/>
    <property type="match status" value="1"/>
</dbReference>
<keyword evidence="8" id="KW-0479">Metal-binding</keyword>
<dbReference type="SFLD" id="SFLDG01383">
    <property type="entry name" value="cyclic_pyranopterin_phosphate"/>
    <property type="match status" value="1"/>
</dbReference>
<accession>A0ABQ7S7L1</accession>
<dbReference type="InterPro" id="IPR010505">
    <property type="entry name" value="MoaA_twitch"/>
</dbReference>
<dbReference type="InterPro" id="IPR040064">
    <property type="entry name" value="MoaA-like"/>
</dbReference>
<keyword evidence="9" id="KW-0547">Nucleotide-binding</keyword>
<evidence type="ECO:0000256" key="8">
    <source>
        <dbReference type="ARBA" id="ARBA00022723"/>
    </source>
</evidence>
<protein>
    <recommendedName>
        <fullName evidence="5">GTP 3',8-cyclase</fullName>
        <ecNumber evidence="5">4.1.99.22</ecNumber>
    </recommendedName>
</protein>
<dbReference type="PROSITE" id="PS51918">
    <property type="entry name" value="RADICAL_SAM"/>
    <property type="match status" value="1"/>
</dbReference>
<dbReference type="Pfam" id="PF04055">
    <property type="entry name" value="Radical_SAM"/>
    <property type="match status" value="1"/>
</dbReference>
<evidence type="ECO:0000313" key="18">
    <source>
        <dbReference type="Proteomes" id="UP000825002"/>
    </source>
</evidence>
<proteinExistence type="inferred from homology"/>
<dbReference type="Proteomes" id="UP000825002">
    <property type="component" value="Unassembled WGS sequence"/>
</dbReference>
<dbReference type="InterPro" id="IPR002820">
    <property type="entry name" value="Mopterin_CF_biosynth-C_dom"/>
</dbReference>
<evidence type="ECO:0000256" key="13">
    <source>
        <dbReference type="ARBA" id="ARBA00023150"/>
    </source>
</evidence>
<keyword evidence="6" id="KW-0004">4Fe-4S</keyword>
<dbReference type="InterPro" id="IPR023045">
    <property type="entry name" value="MoaC"/>
</dbReference>
<organism evidence="17 18">
    <name type="scientific">Fragariocoptes setiger</name>
    <dbReference type="NCBI Taxonomy" id="1670756"/>
    <lineage>
        <taxon>Eukaryota</taxon>
        <taxon>Metazoa</taxon>
        <taxon>Ecdysozoa</taxon>
        <taxon>Arthropoda</taxon>
        <taxon>Chelicerata</taxon>
        <taxon>Arachnida</taxon>
        <taxon>Acari</taxon>
        <taxon>Acariformes</taxon>
        <taxon>Trombidiformes</taxon>
        <taxon>Prostigmata</taxon>
        <taxon>Eupodina</taxon>
        <taxon>Eriophyoidea</taxon>
        <taxon>Phytoptidae</taxon>
        <taxon>Fragariocoptes</taxon>
    </lineage>
</organism>
<dbReference type="Gene3D" id="3.30.70.640">
    <property type="entry name" value="Molybdopterin cofactor biosynthesis C (MoaC) domain"/>
    <property type="match status" value="1"/>
</dbReference>
<evidence type="ECO:0000256" key="9">
    <source>
        <dbReference type="ARBA" id="ARBA00022741"/>
    </source>
</evidence>
<evidence type="ECO:0000259" key="16">
    <source>
        <dbReference type="PROSITE" id="PS51918"/>
    </source>
</evidence>
<evidence type="ECO:0000256" key="3">
    <source>
        <dbReference type="ARBA" id="ARBA00008484"/>
    </source>
</evidence>
<evidence type="ECO:0000313" key="17">
    <source>
        <dbReference type="EMBL" id="KAG9509419.1"/>
    </source>
</evidence>
<dbReference type="InterPro" id="IPR013785">
    <property type="entry name" value="Aldolase_TIM"/>
</dbReference>
<dbReference type="SFLD" id="SFLDS00029">
    <property type="entry name" value="Radical_SAM"/>
    <property type="match status" value="1"/>
</dbReference>
<keyword evidence="13" id="KW-0501">Molybdenum cofactor biosynthesis</keyword>
<dbReference type="Gene3D" id="3.20.20.70">
    <property type="entry name" value="Aldolase class I"/>
    <property type="match status" value="1"/>
</dbReference>
<keyword evidence="10" id="KW-0408">Iron</keyword>
<comment type="similarity">
    <text evidence="4">In the N-terminal section; belongs to the radical SAM superfamily. MoaA family.</text>
</comment>
<dbReference type="InterPro" id="IPR058240">
    <property type="entry name" value="rSAM_sf"/>
</dbReference>
<dbReference type="PANTHER" id="PTHR22960:SF0">
    <property type="entry name" value="MOLYBDENUM COFACTOR BIOSYNTHESIS PROTEIN 1"/>
    <property type="match status" value="1"/>
</dbReference>
<dbReference type="InterPro" id="IPR050105">
    <property type="entry name" value="MoCo_biosynth_MoaA/MoaC"/>
</dbReference>
<evidence type="ECO:0000256" key="12">
    <source>
        <dbReference type="ARBA" id="ARBA00023134"/>
    </source>
</evidence>
<dbReference type="SUPFAM" id="SSF55040">
    <property type="entry name" value="Molybdenum cofactor biosynthesis protein C, MoaC"/>
    <property type="match status" value="1"/>
</dbReference>
<dbReference type="SMART" id="SM00729">
    <property type="entry name" value="Elp3"/>
    <property type="match status" value="1"/>
</dbReference>
<evidence type="ECO:0000256" key="1">
    <source>
        <dbReference type="ARBA" id="ARBA00001966"/>
    </source>
</evidence>
<dbReference type="InterPro" id="IPR006638">
    <property type="entry name" value="Elp3/MiaA/NifB-like_rSAM"/>
</dbReference>
<evidence type="ECO:0000256" key="11">
    <source>
        <dbReference type="ARBA" id="ARBA00023014"/>
    </source>
</evidence>
<keyword evidence="12" id="KW-0342">GTP-binding</keyword>
<dbReference type="SFLD" id="SFLDG01067">
    <property type="entry name" value="SPASM/twitch_domain_containing"/>
    <property type="match status" value="1"/>
</dbReference>
<dbReference type="EMBL" id="JAIFTH010000486">
    <property type="protein sequence ID" value="KAG9509419.1"/>
    <property type="molecule type" value="Genomic_DNA"/>
</dbReference>
<comment type="similarity">
    <text evidence="3">In the C-terminal section; belongs to the MoaC family.</text>
</comment>
<dbReference type="NCBIfam" id="TIGR00581">
    <property type="entry name" value="moaC"/>
    <property type="match status" value="1"/>
</dbReference>
<dbReference type="Pfam" id="PF06463">
    <property type="entry name" value="Mob_synth_C"/>
    <property type="match status" value="1"/>
</dbReference>
<feature type="non-terminal residue" evidence="17">
    <location>
        <position position="1"/>
    </location>
</feature>
<evidence type="ECO:0000256" key="5">
    <source>
        <dbReference type="ARBA" id="ARBA00012167"/>
    </source>
</evidence>
<name>A0ABQ7S7L1_9ACAR</name>
<evidence type="ECO:0000256" key="14">
    <source>
        <dbReference type="ARBA" id="ARBA00023239"/>
    </source>
</evidence>
<comment type="caution">
    <text evidence="17">The sequence shown here is derived from an EMBL/GenBank/DDBJ whole genome shotgun (WGS) entry which is preliminary data.</text>
</comment>
<gene>
    <name evidence="17" type="primary">Mocs1</name>
    <name evidence="17" type="ORF">GZH46_02064</name>
</gene>
<dbReference type="InterPro" id="IPR036522">
    <property type="entry name" value="MoaC_sf"/>
</dbReference>
<sequence>HAIGRSKCFSTASVGPELIDQHGRVHNYLRISITERCNLRCTYCMPINGITLTPRTQLLTEDEIVRLARIFVTKLSVTKIRLTGGEPLVDRRLLNIIKQLNSMRSSGLQTIAMTTNAVTLKHKYESLFAAGLDNVNISLDTLKESKFEQITRRKGHANVVEAIKMITRCKPDSIKLNCVVIKGVNDDELCDFVELTRDQPITVRFIEYMPFDDNGWLAPDMVRFREMLEKINRTFEPLVGSKLVPIATVISEHQCDSERSTSKIYHIPGFMGRVGFVSSMSENFCSGCNRLRITADGFFKASTKKLARHFKLANYSCLFGADDASLRDLIRNGATDDEIVKCVRACLWNKAKQHAGARQLTTSCSSAAATSHGSNSSFYDDSTSRGTTAAPTLSHLDSKGQAIMVDVSNKQLCIRVATACGRIHVGDRVLRLMAEGKLEKGDVGAVAKVAAIGAAKQTSHLIPMCHQIGLNCVSVDIETDLESGDCIVRCSARSHSVTGVEMESLVGTLIALATIYDMCKKVNPDMVIKDVKIIKKSKTLIASS</sequence>
<comment type="cofactor">
    <cofactor evidence="1">
        <name>[4Fe-4S] cluster</name>
        <dbReference type="ChEBI" id="CHEBI:49883"/>
    </cofactor>
</comment>
<dbReference type="InterPro" id="IPR000385">
    <property type="entry name" value="MoaA_NifB_PqqE_Fe-S-bd_CS"/>
</dbReference>
<feature type="non-terminal residue" evidence="17">
    <location>
        <position position="544"/>
    </location>
</feature>
<keyword evidence="7" id="KW-0949">S-adenosyl-L-methionine</keyword>
<dbReference type="InterPro" id="IPR013483">
    <property type="entry name" value="MoaA"/>
</dbReference>
<comment type="catalytic activity">
    <reaction evidence="15">
        <text>GTP + AH2 + S-adenosyl-L-methionine = (8S)-3',8-cyclo-7,8-dihydroguanosine 5'-triphosphate + 5'-deoxyadenosine + L-methionine + A + H(+)</text>
        <dbReference type="Rhea" id="RHEA:49576"/>
        <dbReference type="ChEBI" id="CHEBI:13193"/>
        <dbReference type="ChEBI" id="CHEBI:15378"/>
        <dbReference type="ChEBI" id="CHEBI:17319"/>
        <dbReference type="ChEBI" id="CHEBI:17499"/>
        <dbReference type="ChEBI" id="CHEBI:37565"/>
        <dbReference type="ChEBI" id="CHEBI:57844"/>
        <dbReference type="ChEBI" id="CHEBI:59789"/>
        <dbReference type="ChEBI" id="CHEBI:131766"/>
        <dbReference type="EC" id="4.1.99.22"/>
    </reaction>
</comment>
<keyword evidence="11" id="KW-0411">Iron-sulfur</keyword>
<evidence type="ECO:0000256" key="15">
    <source>
        <dbReference type="ARBA" id="ARBA00048697"/>
    </source>
</evidence>
<keyword evidence="18" id="KW-1185">Reference proteome</keyword>
<dbReference type="SFLD" id="SFLDG01386">
    <property type="entry name" value="main_SPASM_domain-containing"/>
    <property type="match status" value="1"/>
</dbReference>
<keyword evidence="14" id="KW-0456">Lyase</keyword>
<dbReference type="PROSITE" id="PS01305">
    <property type="entry name" value="MOAA_NIFB_PQQE"/>
    <property type="match status" value="1"/>
</dbReference>
<evidence type="ECO:0000256" key="7">
    <source>
        <dbReference type="ARBA" id="ARBA00022691"/>
    </source>
</evidence>
<reference evidence="17 18" key="1">
    <citation type="submission" date="2020-10" db="EMBL/GenBank/DDBJ databases">
        <authorList>
            <person name="Klimov P.B."/>
            <person name="Dyachkov S.M."/>
            <person name="Chetverikov P.E."/>
        </authorList>
    </citation>
    <scope>NUCLEOTIDE SEQUENCE [LARGE SCALE GENOMIC DNA]</scope>
    <source>
        <strain evidence="17">BMOC 18-1129-001#AD2665</strain>
        <tissue evidence="17">Entire mites</tissue>
    </source>
</reference>
<dbReference type="CDD" id="cd21117">
    <property type="entry name" value="Twitch_MoaA"/>
    <property type="match status" value="1"/>
</dbReference>
<evidence type="ECO:0000256" key="2">
    <source>
        <dbReference type="ARBA" id="ARBA00005046"/>
    </source>
</evidence>
<feature type="domain" description="Radical SAM core" evidence="16">
    <location>
        <begin position="21"/>
        <end position="247"/>
    </location>
</feature>
<dbReference type="SUPFAM" id="SSF102114">
    <property type="entry name" value="Radical SAM enzymes"/>
    <property type="match status" value="1"/>
</dbReference>
<dbReference type="InterPro" id="IPR007197">
    <property type="entry name" value="rSAM"/>
</dbReference>
<dbReference type="PANTHER" id="PTHR22960">
    <property type="entry name" value="MOLYBDOPTERIN COFACTOR SYNTHESIS PROTEIN A"/>
    <property type="match status" value="1"/>
</dbReference>
<dbReference type="CDD" id="cd01335">
    <property type="entry name" value="Radical_SAM"/>
    <property type="match status" value="1"/>
</dbReference>
<dbReference type="EC" id="4.1.99.22" evidence="5"/>
<evidence type="ECO:0000256" key="4">
    <source>
        <dbReference type="ARBA" id="ARBA00009862"/>
    </source>
</evidence>
<evidence type="ECO:0000256" key="10">
    <source>
        <dbReference type="ARBA" id="ARBA00023004"/>
    </source>
</evidence>
<evidence type="ECO:0000256" key="6">
    <source>
        <dbReference type="ARBA" id="ARBA00022485"/>
    </source>
</evidence>
<dbReference type="CDD" id="cd00528">
    <property type="entry name" value="MoaC"/>
    <property type="match status" value="1"/>
</dbReference>